<dbReference type="OrthoDB" id="796510at2"/>
<dbReference type="Pfam" id="PF08759">
    <property type="entry name" value="GT-D"/>
    <property type="match status" value="1"/>
</dbReference>
<name>A0A6I1EGS0_9BURK</name>
<proteinExistence type="predicted"/>
<evidence type="ECO:0000313" key="2">
    <source>
        <dbReference type="EMBL" id="KAB7652773.1"/>
    </source>
</evidence>
<sequence>MVFLRKLLLKVIYFLTKHKINKINVLDSKSTLQLIINHELSFIRFGDGEFNIINGNRGPQFQRNSRTLQSELREVLHFRSPKNLICIPNIFTQDTKISSHTNYNHNFWEKYLILT</sequence>
<evidence type="ECO:0000313" key="3">
    <source>
        <dbReference type="Proteomes" id="UP000430564"/>
    </source>
</evidence>
<protein>
    <submittedName>
        <fullName evidence="2">DUF1792 domain-containing protein</fullName>
    </submittedName>
</protein>
<feature type="domain" description="Glycosyltransferase GT-D fold" evidence="1">
    <location>
        <begin position="42"/>
        <end position="112"/>
    </location>
</feature>
<organism evidence="2 3">
    <name type="scientific">Sutterella seckii</name>
    <dbReference type="NCBI Taxonomy" id="1944635"/>
    <lineage>
        <taxon>Bacteria</taxon>
        <taxon>Pseudomonadati</taxon>
        <taxon>Pseudomonadota</taxon>
        <taxon>Betaproteobacteria</taxon>
        <taxon>Burkholderiales</taxon>
        <taxon>Sutterellaceae</taxon>
        <taxon>Sutterella</taxon>
    </lineage>
</organism>
<reference evidence="2 3" key="1">
    <citation type="submission" date="2019-10" db="EMBL/GenBank/DDBJ databases">
        <title>Genome diversity of Sutterella seckii.</title>
        <authorList>
            <person name="Chaplin A.V."/>
            <person name="Sokolova S.R."/>
            <person name="Mosin K.A."/>
            <person name="Ivanova E.L."/>
            <person name="Kochetkova T.O."/>
            <person name="Goltsov A.Y."/>
            <person name="Trofimov D.Y."/>
            <person name="Efimov B.A."/>
        </authorList>
    </citation>
    <scope>NUCLEOTIDE SEQUENCE [LARGE SCALE GENOMIC DNA]</scope>
    <source>
        <strain evidence="2 3">ASD393</strain>
    </source>
</reference>
<comment type="caution">
    <text evidence="2">The sequence shown here is derived from an EMBL/GenBank/DDBJ whole genome shotgun (WGS) entry which is preliminary data.</text>
</comment>
<evidence type="ECO:0000259" key="1">
    <source>
        <dbReference type="Pfam" id="PF08759"/>
    </source>
</evidence>
<dbReference type="Proteomes" id="UP000430564">
    <property type="component" value="Unassembled WGS sequence"/>
</dbReference>
<dbReference type="EMBL" id="WEHX01000140">
    <property type="protein sequence ID" value="KAB7652773.1"/>
    <property type="molecule type" value="Genomic_DNA"/>
</dbReference>
<dbReference type="RefSeq" id="WP_152159175.1">
    <property type="nucleotide sequence ID" value="NZ_WEHX01000140.1"/>
</dbReference>
<dbReference type="InterPro" id="IPR014869">
    <property type="entry name" value="GT-D"/>
</dbReference>
<accession>A0A6I1EGS0</accession>
<gene>
    <name evidence="2" type="ORF">GBM95_11205</name>
</gene>
<dbReference type="AlphaFoldDB" id="A0A6I1EGS0"/>